<proteinExistence type="predicted"/>
<dbReference type="Gramene" id="Bo1g085950.1">
    <property type="protein sequence ID" value="Bo1g085950.1"/>
    <property type="gene ID" value="Bo1g085950"/>
</dbReference>
<evidence type="ECO:0000313" key="1">
    <source>
        <dbReference type="EnsemblPlants" id="Bo1g085950.1"/>
    </source>
</evidence>
<evidence type="ECO:0000313" key="2">
    <source>
        <dbReference type="Proteomes" id="UP000032141"/>
    </source>
</evidence>
<accession>A0A0D3A9S1</accession>
<dbReference type="Proteomes" id="UP000032141">
    <property type="component" value="Chromosome C1"/>
</dbReference>
<dbReference type="HOGENOM" id="CLU_2925779_0_0_1"/>
<reference evidence="1" key="2">
    <citation type="submission" date="2015-03" db="UniProtKB">
        <authorList>
            <consortium name="EnsemblPlants"/>
        </authorList>
    </citation>
    <scope>IDENTIFICATION</scope>
</reference>
<organism evidence="1 2">
    <name type="scientific">Brassica oleracea var. oleracea</name>
    <dbReference type="NCBI Taxonomy" id="109376"/>
    <lineage>
        <taxon>Eukaryota</taxon>
        <taxon>Viridiplantae</taxon>
        <taxon>Streptophyta</taxon>
        <taxon>Embryophyta</taxon>
        <taxon>Tracheophyta</taxon>
        <taxon>Spermatophyta</taxon>
        <taxon>Magnoliopsida</taxon>
        <taxon>eudicotyledons</taxon>
        <taxon>Gunneridae</taxon>
        <taxon>Pentapetalae</taxon>
        <taxon>rosids</taxon>
        <taxon>malvids</taxon>
        <taxon>Brassicales</taxon>
        <taxon>Brassicaceae</taxon>
        <taxon>Brassiceae</taxon>
        <taxon>Brassica</taxon>
    </lineage>
</organism>
<name>A0A0D3A9S1_BRAOL</name>
<dbReference type="EnsemblPlants" id="Bo1g085950.1">
    <property type="protein sequence ID" value="Bo1g085950.1"/>
    <property type="gene ID" value="Bo1g085950"/>
</dbReference>
<keyword evidence="2" id="KW-1185">Reference proteome</keyword>
<dbReference type="AlphaFoldDB" id="A0A0D3A9S1"/>
<reference evidence="1 2" key="1">
    <citation type="journal article" date="2014" name="Genome Biol.">
        <title>Transcriptome and methylome profiling reveals relics of genome dominance in the mesopolyploid Brassica oleracea.</title>
        <authorList>
            <person name="Parkin I.A."/>
            <person name="Koh C."/>
            <person name="Tang H."/>
            <person name="Robinson S.J."/>
            <person name="Kagale S."/>
            <person name="Clarke W.E."/>
            <person name="Town C.D."/>
            <person name="Nixon J."/>
            <person name="Krishnakumar V."/>
            <person name="Bidwell S.L."/>
            <person name="Denoeud F."/>
            <person name="Belcram H."/>
            <person name="Links M.G."/>
            <person name="Just J."/>
            <person name="Clarke C."/>
            <person name="Bender T."/>
            <person name="Huebert T."/>
            <person name="Mason A.S."/>
            <person name="Pires J.C."/>
            <person name="Barker G."/>
            <person name="Moore J."/>
            <person name="Walley P.G."/>
            <person name="Manoli S."/>
            <person name="Batley J."/>
            <person name="Edwards D."/>
            <person name="Nelson M.N."/>
            <person name="Wang X."/>
            <person name="Paterson A.H."/>
            <person name="King G."/>
            <person name="Bancroft I."/>
            <person name="Chalhoub B."/>
            <person name="Sharpe A.G."/>
        </authorList>
    </citation>
    <scope>NUCLEOTIDE SEQUENCE</scope>
    <source>
        <strain evidence="1 2">cv. TO1000</strain>
    </source>
</reference>
<protein>
    <submittedName>
        <fullName evidence="1">Uncharacterized protein</fullName>
    </submittedName>
</protein>
<sequence length="61" mass="6925">METFFILTSMRFIQLPGDSPPLYVSKSSFMIQIKLHGLFRMAKQLSYSLTGKLESPDLKVG</sequence>